<evidence type="ECO:0000313" key="2">
    <source>
        <dbReference type="EMBL" id="NMH95759.1"/>
    </source>
</evidence>
<feature type="region of interest" description="Disordered" evidence="1">
    <location>
        <begin position="1"/>
        <end position="28"/>
    </location>
</feature>
<accession>A0ABX1S4C6</accession>
<dbReference type="EMBL" id="JAAXLA010000001">
    <property type="protein sequence ID" value="NMH95759.1"/>
    <property type="molecule type" value="Genomic_DNA"/>
</dbReference>
<proteinExistence type="predicted"/>
<keyword evidence="3" id="KW-1185">Reference proteome</keyword>
<gene>
    <name evidence="2" type="ORF">HF526_00230</name>
</gene>
<dbReference type="RefSeq" id="WP_169379138.1">
    <property type="nucleotide sequence ID" value="NZ_JAAXLA010000001.1"/>
</dbReference>
<name>A0ABX1S4C6_9PSEU</name>
<evidence type="ECO:0000256" key="1">
    <source>
        <dbReference type="SAM" id="MobiDB-lite"/>
    </source>
</evidence>
<protein>
    <submittedName>
        <fullName evidence="2">Uncharacterized protein</fullName>
    </submittedName>
</protein>
<dbReference type="Proteomes" id="UP000820669">
    <property type="component" value="Unassembled WGS sequence"/>
</dbReference>
<comment type="caution">
    <text evidence="2">The sequence shown here is derived from an EMBL/GenBank/DDBJ whole genome shotgun (WGS) entry which is preliminary data.</text>
</comment>
<organism evidence="2 3">
    <name type="scientific">Pseudonocardia acidicola</name>
    <dbReference type="NCBI Taxonomy" id="2724939"/>
    <lineage>
        <taxon>Bacteria</taxon>
        <taxon>Bacillati</taxon>
        <taxon>Actinomycetota</taxon>
        <taxon>Actinomycetes</taxon>
        <taxon>Pseudonocardiales</taxon>
        <taxon>Pseudonocardiaceae</taxon>
        <taxon>Pseudonocardia</taxon>
    </lineage>
</organism>
<sequence>MDAESAGCGGPTGIVRPSGEVSRATRGIRDDARAQVLVRHARLMSSGRPTVCKPSRAEIEGRMPSPGRGSDGKVIYPDRESAEAAARELELLGARALRAYLCRRSRHGHFHLTTDAVAERSRASLAMRIPRQRDARSA</sequence>
<evidence type="ECO:0000313" key="3">
    <source>
        <dbReference type="Proteomes" id="UP000820669"/>
    </source>
</evidence>
<reference evidence="2 3" key="1">
    <citation type="submission" date="2020-04" db="EMBL/GenBank/DDBJ databases">
        <authorList>
            <person name="Klaysubun C."/>
            <person name="Duangmal K."/>
            <person name="Lipun K."/>
        </authorList>
    </citation>
    <scope>NUCLEOTIDE SEQUENCE [LARGE SCALE GENOMIC DNA]</scope>
    <source>
        <strain evidence="2 3">K10HN5</strain>
    </source>
</reference>